<dbReference type="OrthoDB" id="4424518at2"/>
<evidence type="ECO:0000256" key="2">
    <source>
        <dbReference type="SAM" id="MobiDB-lite"/>
    </source>
</evidence>
<dbReference type="AlphaFoldDB" id="A0A4Z1C8M0"/>
<evidence type="ECO:0000313" key="5">
    <source>
        <dbReference type="Proteomes" id="UP000297496"/>
    </source>
</evidence>
<dbReference type="RefSeq" id="WP_135838112.1">
    <property type="nucleotide sequence ID" value="NZ_SRRO01000001.1"/>
</dbReference>
<dbReference type="EMBL" id="SRRO01000001">
    <property type="protein sequence ID" value="TGN63576.1"/>
    <property type="molecule type" value="Genomic_DNA"/>
</dbReference>
<dbReference type="Proteomes" id="UP000297496">
    <property type="component" value="Unassembled WGS sequence"/>
</dbReference>
<keyword evidence="5" id="KW-1185">Reference proteome</keyword>
<proteinExistence type="predicted"/>
<dbReference type="InterPro" id="IPR029050">
    <property type="entry name" value="Immunoprotect_excell_Ig-like"/>
</dbReference>
<reference evidence="4 5" key="1">
    <citation type="submission" date="2019-04" db="EMBL/GenBank/DDBJ databases">
        <title>Three New Species of Nocardioides, Nocardioides euryhalodurans sp. nov., Nocardioides seonyuensis sp. nov. and Nocardioides eburneoflavus sp. nov. Isolated from Soil.</title>
        <authorList>
            <person name="Roh S.G."/>
            <person name="Lee C."/>
            <person name="Kim M.-K."/>
            <person name="Kim S.B."/>
        </authorList>
    </citation>
    <scope>NUCLEOTIDE SEQUENCE [LARGE SCALE GENOMIC DNA]</scope>
    <source>
        <strain evidence="4 5">MMS17-SY213</strain>
    </source>
</reference>
<name>A0A4Z1C8M0_9ACTN</name>
<feature type="transmembrane region" description="Helical" evidence="3">
    <location>
        <begin position="78"/>
        <end position="100"/>
    </location>
</feature>
<evidence type="ECO:0000256" key="3">
    <source>
        <dbReference type="SAM" id="Phobius"/>
    </source>
</evidence>
<keyword evidence="3" id="KW-1133">Transmembrane helix</keyword>
<gene>
    <name evidence="4" type="ORF">EXE59_06145</name>
</gene>
<protein>
    <submittedName>
        <fullName evidence="4">DUF4190 domain-containing protein</fullName>
    </submittedName>
</protein>
<comment type="caution">
    <text evidence="4">The sequence shown here is derived from an EMBL/GenBank/DDBJ whole genome shotgun (WGS) entry which is preliminary data.</text>
</comment>
<keyword evidence="3" id="KW-0812">Transmembrane</keyword>
<dbReference type="Gene3D" id="2.60.40.1240">
    <property type="match status" value="1"/>
</dbReference>
<keyword evidence="3" id="KW-0472">Membrane</keyword>
<organism evidence="4 5">
    <name type="scientific">Nocardioides eburneiflavus</name>
    <dbReference type="NCBI Taxonomy" id="2518372"/>
    <lineage>
        <taxon>Bacteria</taxon>
        <taxon>Bacillati</taxon>
        <taxon>Actinomycetota</taxon>
        <taxon>Actinomycetes</taxon>
        <taxon>Propionibacteriales</taxon>
        <taxon>Nocardioidaceae</taxon>
        <taxon>Nocardioides</taxon>
    </lineage>
</organism>
<accession>A0A4Z1C8M0</accession>
<sequence>MSQTDQPTYAPNPGYQPPAPVKGSNGLATAGFVLGLLGLLGSWIPFLNILGIILGVLGVVLAGVGLAKSKKANAGKGLAIAGIVLGALAVIFAVLINALFVSAVDEAIDETTKTSVKAPKSGDEAASNEDGASDAELGTTRDNPAPLGSEITGDDWTVAINSVKTVAVDSLGSKAAAGSVLLSINMTATYTGNDEQGSTAWATVNFVSPDGTTIDSTSGSTMFIAENEFDSLKTVYNGASIKGDQLLEVPANWQDGVLAVSPGMLSDDTFVAVK</sequence>
<evidence type="ECO:0000256" key="1">
    <source>
        <dbReference type="ARBA" id="ARBA00022729"/>
    </source>
</evidence>
<feature type="region of interest" description="Disordered" evidence="2">
    <location>
        <begin position="112"/>
        <end position="150"/>
    </location>
</feature>
<keyword evidence="1" id="KW-0732">Signal</keyword>
<feature type="transmembrane region" description="Helical" evidence="3">
    <location>
        <begin position="43"/>
        <end position="66"/>
    </location>
</feature>
<evidence type="ECO:0000313" key="4">
    <source>
        <dbReference type="EMBL" id="TGN63576.1"/>
    </source>
</evidence>